<dbReference type="NCBIfam" id="TIGR00210">
    <property type="entry name" value="gltS"/>
    <property type="match status" value="1"/>
</dbReference>
<keyword evidence="4" id="KW-1185">Reference proteome</keyword>
<comment type="similarity">
    <text evidence="1">Belongs to the glutamate:Na(+) symporter (ESS) (TC 2.A.27) family.</text>
</comment>
<feature type="transmembrane region" description="Helical" evidence="1">
    <location>
        <begin position="226"/>
        <end position="246"/>
    </location>
</feature>
<reference evidence="4" key="1">
    <citation type="submission" date="2016-01" db="EMBL/GenBank/DDBJ databases">
        <authorList>
            <person name="Mitreva M."/>
            <person name="Pepin K.H."/>
            <person name="Mihindukulasuriya K.A."/>
            <person name="Fulton R."/>
            <person name="Fronick C."/>
            <person name="O'Laughlin M."/>
            <person name="Miner T."/>
            <person name="Herter B."/>
            <person name="Rosa B.A."/>
            <person name="Cordes M."/>
            <person name="Tomlinson C."/>
            <person name="Wollam A."/>
            <person name="Palsikar V.B."/>
            <person name="Mardis E.R."/>
            <person name="Wilson R.K."/>
        </authorList>
    </citation>
    <scope>NUCLEOTIDE SEQUENCE [LARGE SCALE GENOMIC DNA]</scope>
    <source>
        <strain evidence="4">KA00185</strain>
    </source>
</reference>
<feature type="transmembrane region" description="Helical" evidence="1">
    <location>
        <begin position="296"/>
        <end position="312"/>
    </location>
</feature>
<feature type="transmembrane region" description="Helical" evidence="1">
    <location>
        <begin position="385"/>
        <end position="408"/>
    </location>
</feature>
<keyword evidence="1" id="KW-0029">Amino-acid transport</keyword>
<protein>
    <recommendedName>
        <fullName evidence="1 2">Sodium/glutamate symporter</fullName>
    </recommendedName>
</protein>
<dbReference type="Proteomes" id="UP000070483">
    <property type="component" value="Unassembled WGS sequence"/>
</dbReference>
<accession>A0A134AJ71</accession>
<dbReference type="GO" id="GO:0015813">
    <property type="term" value="P:L-glutamate transmembrane transport"/>
    <property type="evidence" value="ECO:0007669"/>
    <property type="project" value="UniProtKB-UniRule"/>
</dbReference>
<proteinExistence type="inferred from homology"/>
<evidence type="ECO:0000256" key="1">
    <source>
        <dbReference type="HAMAP-Rule" id="MF_02062"/>
    </source>
</evidence>
<feature type="transmembrane region" description="Helical" evidence="1">
    <location>
        <begin position="96"/>
        <end position="117"/>
    </location>
</feature>
<comment type="function">
    <text evidence="1">Catalyzes the sodium-dependent transport of glutamate.</text>
</comment>
<dbReference type="EMBL" id="LSDD01000062">
    <property type="protein sequence ID" value="KXB67704.1"/>
    <property type="molecule type" value="Genomic_DNA"/>
</dbReference>
<feature type="transmembrane region" description="Helical" evidence="1">
    <location>
        <begin position="162"/>
        <end position="183"/>
    </location>
</feature>
<dbReference type="GO" id="GO:0005886">
    <property type="term" value="C:plasma membrane"/>
    <property type="evidence" value="ECO:0007669"/>
    <property type="project" value="UniProtKB-SubCell"/>
</dbReference>
<keyword evidence="1" id="KW-1003">Cell membrane</keyword>
<dbReference type="PATRIC" id="fig|157687.3.peg.912"/>
<keyword evidence="1" id="KW-0915">Sodium</keyword>
<evidence type="ECO:0000313" key="3">
    <source>
        <dbReference type="EMBL" id="KXB67704.1"/>
    </source>
</evidence>
<dbReference type="PANTHER" id="PTHR36178">
    <property type="entry name" value="SLR0625 PROTEIN"/>
    <property type="match status" value="1"/>
</dbReference>
<feature type="transmembrane region" description="Helical" evidence="1">
    <location>
        <begin position="258"/>
        <end position="276"/>
    </location>
</feature>
<comment type="subcellular location">
    <subcellularLocation>
        <location evidence="1">Cell membrane</location>
        <topology evidence="1">Multi-pass membrane protein</topology>
    </subcellularLocation>
</comment>
<sequence length="413" mass="45414">MVKINMDMIQTIGLAVILLLIGMKLRKKIQFFEKYCIPAPVIGGFLFSIIVFIFRQTNVAQIKFDDTLQKFFMVMFFTSVGFNASLKVLKKGGKKVVIFLFVAAGLCVMQNVVAVALSKFVGIPPLLALMTGSTPMTGGHGTSAAVAPTIEALGPIYKGANAIAIASATFGLIVGSAMGGPIASRLINKYKLLPEHFIKDGMKHGDEDIDEEVLKRQKPYLDGERFSMAFFYILIAMGIGSYLSMFIDYLMSFTGFEAHFPIYIGPMIIAAIIRNISDNVKALNAPIKEISILEDVALSLFLAMALMTLRLWELIDLALPVFVLLIAQVILIYFYLNWITFKAMGSDYDAAVMVSGHCGFGLGATPNGISNMKAVTEKYIYSKMAFFVIPIVGSLFIDFVNISIITVFTQFFK</sequence>
<keyword evidence="1" id="KW-1133">Transmembrane helix</keyword>
<keyword evidence="1" id="KW-0739">Sodium transport</keyword>
<feature type="transmembrane region" description="Helical" evidence="1">
    <location>
        <begin position="35"/>
        <end position="55"/>
    </location>
</feature>
<organism evidence="3 4">
    <name type="scientific">Leptotrichia wadei</name>
    <dbReference type="NCBI Taxonomy" id="157687"/>
    <lineage>
        <taxon>Bacteria</taxon>
        <taxon>Fusobacteriati</taxon>
        <taxon>Fusobacteriota</taxon>
        <taxon>Fusobacteriia</taxon>
        <taxon>Fusobacteriales</taxon>
        <taxon>Leptotrichiaceae</taxon>
        <taxon>Leptotrichia</taxon>
    </lineage>
</organism>
<feature type="transmembrane region" description="Helical" evidence="1">
    <location>
        <begin position="6"/>
        <end position="23"/>
    </location>
</feature>
<evidence type="ECO:0000256" key="2">
    <source>
        <dbReference type="NCBIfam" id="TIGR00210"/>
    </source>
</evidence>
<keyword evidence="1" id="KW-0812">Transmembrane</keyword>
<dbReference type="OrthoDB" id="4921038at2"/>
<keyword evidence="1" id="KW-0813">Transport</keyword>
<comment type="caution">
    <text evidence="3">The sequence shown here is derived from an EMBL/GenBank/DDBJ whole genome shotgun (WGS) entry which is preliminary data.</text>
</comment>
<keyword evidence="1" id="KW-0769">Symport</keyword>
<name>A0A134AJ71_9FUSO</name>
<dbReference type="PANTHER" id="PTHR36178:SF1">
    <property type="entry name" value="SODIUM_GLUTAMATE SYMPORTER"/>
    <property type="match status" value="1"/>
</dbReference>
<evidence type="ECO:0000313" key="4">
    <source>
        <dbReference type="Proteomes" id="UP000070483"/>
    </source>
</evidence>
<keyword evidence="1" id="KW-0472">Membrane</keyword>
<dbReference type="Pfam" id="PF03616">
    <property type="entry name" value="Glt_symporter"/>
    <property type="match status" value="1"/>
</dbReference>
<dbReference type="AlphaFoldDB" id="A0A134AJ71"/>
<gene>
    <name evidence="3" type="ORF">HMPREF3180_00914</name>
</gene>
<feature type="transmembrane region" description="Helical" evidence="1">
    <location>
        <begin position="67"/>
        <end position="84"/>
    </location>
</feature>
<feature type="transmembrane region" description="Helical" evidence="1">
    <location>
        <begin position="318"/>
        <end position="336"/>
    </location>
</feature>
<dbReference type="RefSeq" id="WP_060917740.1">
    <property type="nucleotide sequence ID" value="NZ_KQ960051.1"/>
</dbReference>
<dbReference type="HAMAP" id="MF_02062">
    <property type="entry name" value="GltS"/>
    <property type="match status" value="1"/>
</dbReference>
<dbReference type="GO" id="GO:0015501">
    <property type="term" value="F:glutamate:sodium symporter activity"/>
    <property type="evidence" value="ECO:0007669"/>
    <property type="project" value="UniProtKB-UniRule"/>
</dbReference>
<keyword evidence="1" id="KW-0406">Ion transport</keyword>
<dbReference type="InterPro" id="IPR004445">
    <property type="entry name" value="GltS"/>
</dbReference>